<comment type="caution">
    <text evidence="1">The sequence shown here is derived from an EMBL/GenBank/DDBJ whole genome shotgun (WGS) entry which is preliminary data.</text>
</comment>
<reference evidence="2" key="1">
    <citation type="journal article" date="2019" name="Int. J. Syst. Evol. Microbiol.">
        <title>The Global Catalogue of Microorganisms (GCM) 10K type strain sequencing project: providing services to taxonomists for standard genome sequencing and annotation.</title>
        <authorList>
            <consortium name="The Broad Institute Genomics Platform"/>
            <consortium name="The Broad Institute Genome Sequencing Center for Infectious Disease"/>
            <person name="Wu L."/>
            <person name="Ma J."/>
        </authorList>
    </citation>
    <scope>NUCLEOTIDE SEQUENCE [LARGE SCALE GENOMIC DNA]</scope>
    <source>
        <strain evidence="2">JCM 18015</strain>
    </source>
</reference>
<proteinExistence type="predicted"/>
<evidence type="ECO:0000313" key="1">
    <source>
        <dbReference type="EMBL" id="GAA5081334.1"/>
    </source>
</evidence>
<sequence>MGRLIRLILILILLGVIALVGYAYSGYLQPEQRSVTQPVDLDVD</sequence>
<evidence type="ECO:0000313" key="2">
    <source>
        <dbReference type="Proteomes" id="UP001499910"/>
    </source>
</evidence>
<gene>
    <name evidence="1" type="ORF">GCM10023209_35910</name>
</gene>
<protein>
    <submittedName>
        <fullName evidence="1">Uncharacterized protein</fullName>
    </submittedName>
</protein>
<dbReference type="Proteomes" id="UP001499910">
    <property type="component" value="Unassembled WGS sequence"/>
</dbReference>
<organism evidence="1 2">
    <name type="scientific">[Roseibacterium] beibuensis</name>
    <dbReference type="NCBI Taxonomy" id="1193142"/>
    <lineage>
        <taxon>Bacteria</taxon>
        <taxon>Pseudomonadati</taxon>
        <taxon>Pseudomonadota</taxon>
        <taxon>Alphaproteobacteria</taxon>
        <taxon>Rhodobacterales</taxon>
        <taxon>Roseobacteraceae</taxon>
        <taxon>Roseicyclus</taxon>
    </lineage>
</organism>
<accession>A0ABP9LR99</accession>
<dbReference type="EMBL" id="BAABHW010000007">
    <property type="protein sequence ID" value="GAA5081334.1"/>
    <property type="molecule type" value="Genomic_DNA"/>
</dbReference>
<keyword evidence="2" id="KW-1185">Reference proteome</keyword>
<name>A0ABP9LR99_9RHOB</name>
<dbReference type="RefSeq" id="WP_259554099.1">
    <property type="nucleotide sequence ID" value="NZ_BAABHW010000007.1"/>
</dbReference>